<proteinExistence type="inferred from homology"/>
<dbReference type="EMBL" id="GGNE01000127">
    <property type="protein sequence ID" value="MIC88668.1"/>
    <property type="molecule type" value="Transcribed_RNA"/>
</dbReference>
<dbReference type="InterPro" id="IPR050309">
    <property type="entry name" value="Type-B_Carboxylest/Lipase"/>
</dbReference>
<name>A0A4D5R9U4_SCOVI</name>
<keyword evidence="5" id="KW-0732">Signal</keyword>
<organism evidence="7">
    <name type="scientific">Scolopendra viridis</name>
    <name type="common">Giant centipede</name>
    <dbReference type="NCBI Taxonomy" id="118503"/>
    <lineage>
        <taxon>Eukaryota</taxon>
        <taxon>Metazoa</taxon>
        <taxon>Ecdysozoa</taxon>
        <taxon>Arthropoda</taxon>
        <taxon>Myriapoda</taxon>
        <taxon>Chilopoda</taxon>
        <taxon>Pleurostigmophora</taxon>
        <taxon>Scolopendromorpha</taxon>
        <taxon>Scolopendridae</taxon>
        <taxon>Scolopendra</taxon>
    </lineage>
</organism>
<evidence type="ECO:0000313" key="7">
    <source>
        <dbReference type="EMBL" id="MIC88668.1"/>
    </source>
</evidence>
<reference evidence="7" key="1">
    <citation type="journal article" date="2018" name="Toxicon">
        <title>Venom-gland transcriptomics and venom proteomics of the giant Florida blue centipede, Scolopendra viridis.</title>
        <authorList>
            <person name="Ward M.J."/>
            <person name="Rokyta D.R."/>
        </authorList>
    </citation>
    <scope>NUCLEOTIDE SEQUENCE</scope>
    <source>
        <tissue evidence="7">Venom gland</tissue>
    </source>
</reference>
<feature type="domain" description="Carboxylesterase type B" evidence="6">
    <location>
        <begin position="25"/>
        <end position="530"/>
    </location>
</feature>
<accession>A0A4D5R9U4</accession>
<dbReference type="PANTHER" id="PTHR11559">
    <property type="entry name" value="CARBOXYLESTERASE"/>
    <property type="match status" value="1"/>
</dbReference>
<protein>
    <recommendedName>
        <fullName evidence="5">Carboxylic ester hydrolase</fullName>
        <ecNumber evidence="5">3.1.1.-</ecNumber>
    </recommendedName>
</protein>
<evidence type="ECO:0000256" key="2">
    <source>
        <dbReference type="ARBA" id="ARBA00022487"/>
    </source>
</evidence>
<dbReference type="InterPro" id="IPR019819">
    <property type="entry name" value="Carboxylesterase_B_CS"/>
</dbReference>
<dbReference type="InterPro" id="IPR029058">
    <property type="entry name" value="AB_hydrolase_fold"/>
</dbReference>
<dbReference type="GO" id="GO:0052689">
    <property type="term" value="F:carboxylic ester hydrolase activity"/>
    <property type="evidence" value="ECO:0007669"/>
    <property type="project" value="UniProtKB-KW"/>
</dbReference>
<keyword evidence="2" id="KW-0719">Serine esterase</keyword>
<dbReference type="EC" id="3.1.1.-" evidence="5"/>
<dbReference type="Gene3D" id="3.40.50.1820">
    <property type="entry name" value="alpha/beta hydrolase"/>
    <property type="match status" value="1"/>
</dbReference>
<keyword evidence="3 5" id="KW-0378">Hydrolase</keyword>
<evidence type="ECO:0000256" key="3">
    <source>
        <dbReference type="ARBA" id="ARBA00022801"/>
    </source>
</evidence>
<dbReference type="InterPro" id="IPR019826">
    <property type="entry name" value="Carboxylesterase_B_AS"/>
</dbReference>
<dbReference type="InterPro" id="IPR002018">
    <property type="entry name" value="CarbesteraseB"/>
</dbReference>
<feature type="signal peptide" evidence="5">
    <location>
        <begin position="1"/>
        <end position="20"/>
    </location>
</feature>
<evidence type="ECO:0000256" key="5">
    <source>
        <dbReference type="RuleBase" id="RU361235"/>
    </source>
</evidence>
<dbReference type="PROSITE" id="PS00122">
    <property type="entry name" value="CARBOXYLESTERASE_B_1"/>
    <property type="match status" value="1"/>
</dbReference>
<evidence type="ECO:0000259" key="6">
    <source>
        <dbReference type="Pfam" id="PF00135"/>
    </source>
</evidence>
<dbReference type="AlphaFoldDB" id="A0A4D5R9U4"/>
<keyword evidence="4" id="KW-0325">Glycoprotein</keyword>
<feature type="chain" id="PRO_5019881688" description="Carboxylic ester hydrolase" evidence="5">
    <location>
        <begin position="21"/>
        <end position="557"/>
    </location>
</feature>
<sequence>MATPEFAMLTFILCFSLTLGVSTNDVIVHLNNGAVRGEEMTGENGNVFYSFRGIPYAEPPVGNLRFKTPVPKRPWTHVINATQDGPPCSQVNFFTLQYAGSEDCLYLNVYTPKLPSSDSDVKLDVVFHIHGGGFLAFDGGSVLFGPRRFPLENVVLVSLTYRVGALGFLSTKDSAAPGNFGLLDQTEALRWVRNNIHKFGGDSNRVTLLGQSAGAASVLYQMLSPLAEGLFHRAIVTSGSVLCPWAFQRDPVYWTKKLAQDVNCSIQDSEELVACLRQKSAKELITKGLSSIRGTPVLSFTPTVDNYFLHDTPYNVIRQNKYNREVPLMMGTTKDEGNTWYLGRQNTEQDFTDDEILDVLKSAVEVRRNVDDKVRKIKKKYFPSINSYKDDDVQKELGKTLTHGMFHKCIFRTVKAMTESGTKVHFFMYDYEAPFSQSELFNKPPTYGVCHGDDLYSLFEGFMFQIKNLDDVSKNVKLHYQKLIINFVQHGNPVLEKADDEECEWPQAQPNELFRYHVDKECSVDKYDETEDDLYNFWIKEIYETEEKTTRNFRDEL</sequence>
<evidence type="ECO:0000256" key="1">
    <source>
        <dbReference type="ARBA" id="ARBA00005964"/>
    </source>
</evidence>
<dbReference type="SUPFAM" id="SSF53474">
    <property type="entry name" value="alpha/beta-Hydrolases"/>
    <property type="match status" value="1"/>
</dbReference>
<comment type="similarity">
    <text evidence="1 5">Belongs to the type-B carboxylesterase/lipase family.</text>
</comment>
<dbReference type="PROSITE" id="PS00941">
    <property type="entry name" value="CARBOXYLESTERASE_B_2"/>
    <property type="match status" value="1"/>
</dbReference>
<dbReference type="Pfam" id="PF00135">
    <property type="entry name" value="COesterase"/>
    <property type="match status" value="1"/>
</dbReference>
<evidence type="ECO:0000256" key="4">
    <source>
        <dbReference type="ARBA" id="ARBA00023180"/>
    </source>
</evidence>